<evidence type="ECO:0000313" key="1">
    <source>
        <dbReference type="EMBL" id="SDT87634.1"/>
    </source>
</evidence>
<accession>A0A0R3A6U1</accession>
<proteinExistence type="predicted"/>
<protein>
    <submittedName>
        <fullName evidence="1">Uncharacterized protein</fullName>
    </submittedName>
</protein>
<sequence length="100" mass="11427">MHHTDTYAKRMACRQLAMEQNQKLFDEANALSRSAFDLLECADFDSEKFDQYLRLRAKAEALFREAIEHLGVLNTHFPTPASSVANNEGVKVVIREREVA</sequence>
<name>A0A0R3A6U1_9PSED</name>
<dbReference type="Proteomes" id="UP000183653">
    <property type="component" value="Chromosome I"/>
</dbReference>
<dbReference type="OrthoDB" id="6919566at2"/>
<dbReference type="AlphaFoldDB" id="A0A0R3A6U1"/>
<evidence type="ECO:0000313" key="2">
    <source>
        <dbReference type="Proteomes" id="UP000183653"/>
    </source>
</evidence>
<organism evidence="1 2">
    <name type="scientific">Pseudomonas orientalis</name>
    <dbReference type="NCBI Taxonomy" id="76758"/>
    <lineage>
        <taxon>Bacteria</taxon>
        <taxon>Pseudomonadati</taxon>
        <taxon>Pseudomonadota</taxon>
        <taxon>Gammaproteobacteria</taxon>
        <taxon>Pseudomonadales</taxon>
        <taxon>Pseudomonadaceae</taxon>
        <taxon>Pseudomonas</taxon>
    </lineage>
</organism>
<reference evidence="1 2" key="1">
    <citation type="submission" date="2016-10" db="EMBL/GenBank/DDBJ databases">
        <authorList>
            <person name="Varghese N."/>
            <person name="Submissions S."/>
        </authorList>
    </citation>
    <scope>NUCLEOTIDE SEQUENCE [LARGE SCALE GENOMIC DNA]</scope>
    <source>
        <strain evidence="1 2">BS2775</strain>
    </source>
</reference>
<gene>
    <name evidence="1" type="ORF">SAMN04490197_0256</name>
</gene>
<dbReference type="EMBL" id="LT629782">
    <property type="protein sequence ID" value="SDT87634.1"/>
    <property type="molecule type" value="Genomic_DNA"/>
</dbReference>
<keyword evidence="2" id="KW-1185">Reference proteome</keyword>
<dbReference type="RefSeq" id="WP_057721921.1">
    <property type="nucleotide sequence ID" value="NZ_JYLM01000002.1"/>
</dbReference>